<dbReference type="InParanoid" id="A9US66"/>
<dbReference type="GO" id="GO:0005634">
    <property type="term" value="C:nucleus"/>
    <property type="evidence" value="ECO:0000318"/>
    <property type="project" value="GO_Central"/>
</dbReference>
<dbReference type="InterPro" id="IPR023318">
    <property type="entry name" value="Ub_act_enz_dom_a_sf"/>
</dbReference>
<name>A9US66_MONBE</name>
<dbReference type="GO" id="GO:0005524">
    <property type="term" value="F:ATP binding"/>
    <property type="evidence" value="ECO:0007669"/>
    <property type="project" value="UniProtKB-UniRule"/>
</dbReference>
<evidence type="ECO:0000256" key="3">
    <source>
        <dbReference type="ARBA" id="ARBA00015203"/>
    </source>
</evidence>
<keyword evidence="7 11" id="KW-0067">ATP-binding</keyword>
<dbReference type="RefSeq" id="XP_001743334.1">
    <property type="nucleotide sequence ID" value="XM_001743282.1"/>
</dbReference>
<evidence type="ECO:0000256" key="1">
    <source>
        <dbReference type="ARBA" id="ARBA00005032"/>
    </source>
</evidence>
<evidence type="ECO:0000313" key="13">
    <source>
        <dbReference type="EMBL" id="EDQ92048.1"/>
    </source>
</evidence>
<comment type="function">
    <text evidence="11">Catalytic subunit of the dimeric E1 enzyme, which activates NEDD8.</text>
</comment>
<dbReference type="GO" id="GO:0005737">
    <property type="term" value="C:cytoplasm"/>
    <property type="evidence" value="ECO:0000318"/>
    <property type="project" value="GO_Central"/>
</dbReference>
<evidence type="ECO:0000256" key="5">
    <source>
        <dbReference type="ARBA" id="ARBA00022741"/>
    </source>
</evidence>
<dbReference type="InterPro" id="IPR045886">
    <property type="entry name" value="ThiF/MoeB/HesA"/>
</dbReference>
<dbReference type="EC" id="6.2.1.64" evidence="8 11"/>
<organism evidence="13 14">
    <name type="scientific">Monosiga brevicollis</name>
    <name type="common">Choanoflagellate</name>
    <dbReference type="NCBI Taxonomy" id="81824"/>
    <lineage>
        <taxon>Eukaryota</taxon>
        <taxon>Choanoflagellata</taxon>
        <taxon>Craspedida</taxon>
        <taxon>Salpingoecidae</taxon>
        <taxon>Monosiga</taxon>
    </lineage>
</organism>
<dbReference type="PANTHER" id="PTHR10953">
    <property type="entry name" value="UBIQUITIN-ACTIVATING ENZYME E1"/>
    <property type="match status" value="1"/>
</dbReference>
<keyword evidence="6 11" id="KW-0833">Ubl conjugation pathway</keyword>
<keyword evidence="5 11" id="KW-0547">Nucleotide-binding</keyword>
<dbReference type="EMBL" id="CH991544">
    <property type="protein sequence ID" value="EDQ92048.1"/>
    <property type="molecule type" value="Genomic_DNA"/>
</dbReference>
<dbReference type="Pfam" id="PF08825">
    <property type="entry name" value="E2_bind"/>
    <property type="match status" value="1"/>
</dbReference>
<dbReference type="PROSITE" id="PS00865">
    <property type="entry name" value="UBIQUITIN_ACTIVAT_2"/>
    <property type="match status" value="1"/>
</dbReference>
<evidence type="ECO:0000256" key="4">
    <source>
        <dbReference type="ARBA" id="ARBA00022598"/>
    </source>
</evidence>
<dbReference type="GO" id="GO:0019781">
    <property type="term" value="F:NEDD8 activating enzyme activity"/>
    <property type="evidence" value="ECO:0000318"/>
    <property type="project" value="GO_Central"/>
</dbReference>
<dbReference type="eggNOG" id="KOG2015">
    <property type="taxonomic scope" value="Eukaryota"/>
</dbReference>
<dbReference type="SUPFAM" id="SSF69572">
    <property type="entry name" value="Activating enzymes of the ubiquitin-like proteins"/>
    <property type="match status" value="1"/>
</dbReference>
<evidence type="ECO:0000256" key="8">
    <source>
        <dbReference type="ARBA" id="ARBA00023624"/>
    </source>
</evidence>
<reference evidence="13 14" key="1">
    <citation type="journal article" date="2008" name="Nature">
        <title>The genome of the choanoflagellate Monosiga brevicollis and the origin of metazoans.</title>
        <authorList>
            <consortium name="JGI Sequencing"/>
            <person name="King N."/>
            <person name="Westbrook M.J."/>
            <person name="Young S.L."/>
            <person name="Kuo A."/>
            <person name="Abedin M."/>
            <person name="Chapman J."/>
            <person name="Fairclough S."/>
            <person name="Hellsten U."/>
            <person name="Isogai Y."/>
            <person name="Letunic I."/>
            <person name="Marr M."/>
            <person name="Pincus D."/>
            <person name="Putnam N."/>
            <person name="Rokas A."/>
            <person name="Wright K.J."/>
            <person name="Zuzow R."/>
            <person name="Dirks W."/>
            <person name="Good M."/>
            <person name="Goodstein D."/>
            <person name="Lemons D."/>
            <person name="Li W."/>
            <person name="Lyons J.B."/>
            <person name="Morris A."/>
            <person name="Nichols S."/>
            <person name="Richter D.J."/>
            <person name="Salamov A."/>
            <person name="Bork P."/>
            <person name="Lim W.A."/>
            <person name="Manning G."/>
            <person name="Miller W.T."/>
            <person name="McGinnis W."/>
            <person name="Shapiro H."/>
            <person name="Tjian R."/>
            <person name="Grigoriev I.V."/>
            <person name="Rokhsar D."/>
        </authorList>
    </citation>
    <scope>NUCLEOTIDE SEQUENCE [LARGE SCALE GENOMIC DNA]</scope>
    <source>
        <strain evidence="14">MX1 / ATCC 50154</strain>
    </source>
</reference>
<protein>
    <recommendedName>
        <fullName evidence="3 11">NEDD8-activating enzyme E1 catalytic subunit</fullName>
        <ecNumber evidence="8 11">6.2.1.64</ecNumber>
    </recommendedName>
</protein>
<evidence type="ECO:0000313" key="14">
    <source>
        <dbReference type="Proteomes" id="UP000001357"/>
    </source>
</evidence>
<dbReference type="Pfam" id="PF00899">
    <property type="entry name" value="ThiF"/>
    <property type="match status" value="1"/>
</dbReference>
<evidence type="ECO:0000256" key="9">
    <source>
        <dbReference type="ARBA" id="ARBA00024626"/>
    </source>
</evidence>
<proteinExistence type="inferred from homology"/>
<dbReference type="Proteomes" id="UP000001357">
    <property type="component" value="Unassembled WGS sequence"/>
</dbReference>
<evidence type="ECO:0000256" key="10">
    <source>
        <dbReference type="PROSITE-ProRule" id="PRU10132"/>
    </source>
</evidence>
<evidence type="ECO:0000256" key="11">
    <source>
        <dbReference type="RuleBase" id="RU368009"/>
    </source>
</evidence>
<dbReference type="InterPro" id="IPR000594">
    <property type="entry name" value="ThiF_NAD_FAD-bd"/>
</dbReference>
<gene>
    <name evidence="13" type="ORF">MONBRDRAFT_34910</name>
</gene>
<dbReference type="OMA" id="PYLENYM"/>
<dbReference type="FunFam" id="1.10.10.520:FF:000001">
    <property type="entry name" value="NEDD8-activating enzyme E1 catalytic subunit"/>
    <property type="match status" value="1"/>
</dbReference>
<evidence type="ECO:0000259" key="12">
    <source>
        <dbReference type="SMART" id="SM01181"/>
    </source>
</evidence>
<comment type="similarity">
    <text evidence="2 11">Belongs to the ubiquitin-activating E1 family. UBA3 subfamily.</text>
</comment>
<dbReference type="GO" id="GO:0045116">
    <property type="term" value="P:protein neddylation"/>
    <property type="evidence" value="ECO:0000318"/>
    <property type="project" value="GO_Central"/>
</dbReference>
<dbReference type="FunCoup" id="A9US66">
    <property type="interactions" value="1799"/>
</dbReference>
<dbReference type="InterPro" id="IPR014929">
    <property type="entry name" value="E2-binding"/>
</dbReference>
<dbReference type="PANTHER" id="PTHR10953:SF6">
    <property type="entry name" value="NEDD8-ACTIVATING ENZYME E1 CATALYTIC SUBUNIT"/>
    <property type="match status" value="1"/>
</dbReference>
<feature type="domain" description="E2 binding" evidence="12">
    <location>
        <begin position="350"/>
        <end position="438"/>
    </location>
</feature>
<dbReference type="CDD" id="cd01488">
    <property type="entry name" value="Uba3_RUB"/>
    <property type="match status" value="1"/>
</dbReference>
<evidence type="ECO:0000256" key="6">
    <source>
        <dbReference type="ARBA" id="ARBA00022786"/>
    </source>
</evidence>
<dbReference type="Gene3D" id="3.40.50.720">
    <property type="entry name" value="NAD(P)-binding Rossmann-like Domain"/>
    <property type="match status" value="1"/>
</dbReference>
<dbReference type="Gene3D" id="1.10.10.520">
    <property type="entry name" value="Ubiquitin activating enzymes (Uba3). Chain: B, domain 2"/>
    <property type="match status" value="1"/>
</dbReference>
<sequence>MAVEGKASGEDSPARWQHNDRLLTRTGPLAVPGFEPIPELRDFLMNDCRVLVIGAGGLGCELLKDLALCGFRRIDVIDMDTIDVSNLNRQFLFRPKDVGRDKATVAAEFINRRIPGCQVTPHFNRIEDHDPDFYRQFQLVVCGLDSVAARRWINNMLLSLLQYDDEGQLLEHTIIPLIDGGTEGFKGNARVIIPGKTACVECMLDLFPPQVNFPMCTIANTPRLPEHCIEYAKIVQWPKERPNDKLDGDDPEHIRWLHDKAAERAGQFGITGVNYSLTQGVVKRIIPNVASTSAVIAAACANEAFKLASSCAPTLNNYVVFNDTYGVYTHTFEYERKPECLACSRAPRNINVEPHQTLTMLLDELTTRADFQFRGPGLTTSMGEKNKTLYMTRPPALEEATRPNLDKTLQELGLVDGQIVNVTDPTSPIPLRLRLRMPTAAMDTE</sequence>
<dbReference type="Gene3D" id="3.10.290.20">
    <property type="entry name" value="Ubiquitin-like 2 activating enzyme e1b. Chain: B, domain 3"/>
    <property type="match status" value="1"/>
</dbReference>
<dbReference type="UniPathway" id="UPA00885"/>
<evidence type="ECO:0000256" key="7">
    <source>
        <dbReference type="ARBA" id="ARBA00022840"/>
    </source>
</evidence>
<dbReference type="InterPro" id="IPR033127">
    <property type="entry name" value="UBQ-activ_enz_E1_Cys_AS"/>
</dbReference>
<comment type="catalytic activity">
    <reaction evidence="9 11">
        <text>ATP + [NEDD8 protein] + [E1 NEDD8-activating enzyme]-L-cysteine = AMP + diphosphate + [E1 NEDD8-activating enzyme]-S-[NEDD8 protein]-yl-L-cysteine.</text>
        <dbReference type="EC" id="6.2.1.64"/>
    </reaction>
</comment>
<dbReference type="AlphaFoldDB" id="A9US66"/>
<feature type="active site" description="Glycyl thioester intermediate" evidence="10">
    <location>
        <position position="216"/>
    </location>
</feature>
<dbReference type="InterPro" id="IPR035985">
    <property type="entry name" value="Ubiquitin-activating_enz"/>
</dbReference>
<dbReference type="InterPro" id="IPR030468">
    <property type="entry name" value="Uba3_N"/>
</dbReference>
<dbReference type="SMART" id="SM01181">
    <property type="entry name" value="E2_bind"/>
    <property type="match status" value="1"/>
</dbReference>
<dbReference type="FunFam" id="3.10.290.20:FF:000001">
    <property type="entry name" value="NEDD8-activating enzyme E1 catalytic subunit, variant"/>
    <property type="match status" value="1"/>
</dbReference>
<dbReference type="KEGG" id="mbr:MONBRDRAFT_34910"/>
<comment type="pathway">
    <text evidence="1 11">Protein modification; protein neddylation.</text>
</comment>
<keyword evidence="4 11" id="KW-0436">Ligase</keyword>
<evidence type="ECO:0000256" key="2">
    <source>
        <dbReference type="ARBA" id="ARBA00006310"/>
    </source>
</evidence>
<dbReference type="GeneID" id="5888308"/>
<dbReference type="STRING" id="81824.A9US66"/>
<accession>A9US66</accession>
<keyword evidence="14" id="KW-1185">Reference proteome</keyword>